<dbReference type="SUPFAM" id="SSF63380">
    <property type="entry name" value="Riboflavin synthase domain-like"/>
    <property type="match status" value="1"/>
</dbReference>
<keyword evidence="16" id="KW-1185">Reference proteome</keyword>
<evidence type="ECO:0000256" key="11">
    <source>
        <dbReference type="ARBA" id="ARBA00023014"/>
    </source>
</evidence>
<protein>
    <submittedName>
        <fullName evidence="15">Oxidoreductase</fullName>
    </submittedName>
</protein>
<keyword evidence="3" id="KW-0285">Flavoprotein</keyword>
<dbReference type="PANTHER" id="PTHR47354:SF8">
    <property type="entry name" value="1,2-PHENYLACETYL-COA EPOXIDASE, SUBUNIT E"/>
    <property type="match status" value="1"/>
</dbReference>
<evidence type="ECO:0000256" key="4">
    <source>
        <dbReference type="ARBA" id="ARBA00022692"/>
    </source>
</evidence>
<evidence type="ECO:0000256" key="1">
    <source>
        <dbReference type="ARBA" id="ARBA00001974"/>
    </source>
</evidence>
<feature type="transmembrane region" description="Helical" evidence="13">
    <location>
        <begin position="33"/>
        <end position="55"/>
    </location>
</feature>
<reference evidence="15" key="1">
    <citation type="journal article" date="2014" name="Int. J. Syst. Evol. Microbiol.">
        <title>Complete genome sequence of Corynebacterium casei LMG S-19264T (=DSM 44701T), isolated from a smear-ripened cheese.</title>
        <authorList>
            <consortium name="US DOE Joint Genome Institute (JGI-PGF)"/>
            <person name="Walter F."/>
            <person name="Albersmeier A."/>
            <person name="Kalinowski J."/>
            <person name="Ruckert C."/>
        </authorList>
    </citation>
    <scope>NUCLEOTIDE SEQUENCE</scope>
    <source>
        <strain evidence="15">CGMCC 4.7299</strain>
    </source>
</reference>
<dbReference type="InterPro" id="IPR017938">
    <property type="entry name" value="Riboflavin_synthase-like_b-brl"/>
</dbReference>
<keyword evidence="5" id="KW-0001">2Fe-2S</keyword>
<keyword evidence="9" id="KW-0560">Oxidoreductase</keyword>
<evidence type="ECO:0000256" key="10">
    <source>
        <dbReference type="ARBA" id="ARBA00023004"/>
    </source>
</evidence>
<evidence type="ECO:0000313" key="16">
    <source>
        <dbReference type="Proteomes" id="UP000656042"/>
    </source>
</evidence>
<evidence type="ECO:0000256" key="9">
    <source>
        <dbReference type="ARBA" id="ARBA00023002"/>
    </source>
</evidence>
<evidence type="ECO:0000313" key="15">
    <source>
        <dbReference type="EMBL" id="GGK81477.1"/>
    </source>
</evidence>
<dbReference type="AlphaFoldDB" id="A0A8J3BVN6"/>
<feature type="transmembrane region" description="Helical" evidence="13">
    <location>
        <begin position="149"/>
        <end position="168"/>
    </location>
</feature>
<feature type="transmembrane region" description="Helical" evidence="13">
    <location>
        <begin position="108"/>
        <end position="129"/>
    </location>
</feature>
<dbReference type="InterPro" id="IPR001433">
    <property type="entry name" value="OxRdtase_FAD/NAD-bd"/>
</dbReference>
<dbReference type="CDD" id="cd06198">
    <property type="entry name" value="FNR_like_3"/>
    <property type="match status" value="1"/>
</dbReference>
<dbReference type="Pfam" id="PF00175">
    <property type="entry name" value="NAD_binding_1"/>
    <property type="match status" value="1"/>
</dbReference>
<evidence type="ECO:0000256" key="7">
    <source>
        <dbReference type="ARBA" id="ARBA00022827"/>
    </source>
</evidence>
<sequence length="471" mass="52149">MTQSSTAITGRVRLAAARPLPRRRAPRRWWRDLAGSLAVLSMVVVTALWIAGGGIRNLSGLGEPATTLGRLTGLWASDLLLIQVLLMTRIPWVERSYGQDWLARRHRLTGFASFWLMITHVTLITVGYAQSGDGRFLRTAWRLVATYPGMLLAAAGTILLILVVILSVRAARRRLRYESWHLLHLYAYLGVGLALPHQIWTGADFGFSPLARAYWWGLYAATLGAVVAFRVALPLWRSVYHRLRVAQVVAEAPGVVSVYLRGHHLERLPVRAGQFFLWRFLDGPGWTRANPFTLSAGPAPDLLRITVKDSGDGSRRARHLRPGTRVLIEGPYGTLTTARSQGRPPLLIAAGVGITTMRALLDDLGPADVGAVLLYRTRDRSRAVFRAELDDLARRHGVRVVYLEGGRAAHGSWLPAHRGADDVAVLRWLVPDVADREAYLCGPPSWMTSVRADLRAAGMTDSLIHSEEFAW</sequence>
<keyword evidence="6" id="KW-0479">Metal-binding</keyword>
<name>A0A8J3BVN6_9ACTN</name>
<dbReference type="PROSITE" id="PS51384">
    <property type="entry name" value="FAD_FR"/>
    <property type="match status" value="1"/>
</dbReference>
<dbReference type="GO" id="GO:0046872">
    <property type="term" value="F:metal ion binding"/>
    <property type="evidence" value="ECO:0007669"/>
    <property type="project" value="UniProtKB-KW"/>
</dbReference>
<evidence type="ECO:0000256" key="6">
    <source>
        <dbReference type="ARBA" id="ARBA00022723"/>
    </source>
</evidence>
<dbReference type="GO" id="GO:0051537">
    <property type="term" value="F:2 iron, 2 sulfur cluster binding"/>
    <property type="evidence" value="ECO:0007669"/>
    <property type="project" value="UniProtKB-KW"/>
</dbReference>
<evidence type="ECO:0000256" key="3">
    <source>
        <dbReference type="ARBA" id="ARBA00022630"/>
    </source>
</evidence>
<dbReference type="InterPro" id="IPR039261">
    <property type="entry name" value="FNR_nucleotide-bd"/>
</dbReference>
<organism evidence="15 16">
    <name type="scientific">Mangrovihabitans endophyticus</name>
    <dbReference type="NCBI Taxonomy" id="1751298"/>
    <lineage>
        <taxon>Bacteria</taxon>
        <taxon>Bacillati</taxon>
        <taxon>Actinomycetota</taxon>
        <taxon>Actinomycetes</taxon>
        <taxon>Micromonosporales</taxon>
        <taxon>Micromonosporaceae</taxon>
        <taxon>Mangrovihabitans</taxon>
    </lineage>
</organism>
<dbReference type="PANTHER" id="PTHR47354">
    <property type="entry name" value="NADH OXIDOREDUCTASE HCR"/>
    <property type="match status" value="1"/>
</dbReference>
<keyword evidence="7" id="KW-0274">FAD</keyword>
<feature type="domain" description="FAD-binding FR-type" evidence="14">
    <location>
        <begin position="238"/>
        <end position="338"/>
    </location>
</feature>
<feature type="transmembrane region" description="Helical" evidence="13">
    <location>
        <begin position="67"/>
        <end position="87"/>
    </location>
</feature>
<proteinExistence type="predicted"/>
<feature type="transmembrane region" description="Helical" evidence="13">
    <location>
        <begin position="213"/>
        <end position="233"/>
    </location>
</feature>
<dbReference type="GO" id="GO:0050660">
    <property type="term" value="F:flavin adenine dinucleotide binding"/>
    <property type="evidence" value="ECO:0007669"/>
    <property type="project" value="TreeGrafter"/>
</dbReference>
<evidence type="ECO:0000256" key="8">
    <source>
        <dbReference type="ARBA" id="ARBA00022989"/>
    </source>
</evidence>
<comment type="caution">
    <text evidence="15">The sequence shown here is derived from an EMBL/GenBank/DDBJ whole genome shotgun (WGS) entry which is preliminary data.</text>
</comment>
<keyword evidence="4 13" id="KW-0812">Transmembrane</keyword>
<comment type="subcellular location">
    <subcellularLocation>
        <location evidence="2">Membrane</location>
        <topology evidence="2">Multi-pass membrane protein</topology>
    </subcellularLocation>
</comment>
<keyword evidence="8 13" id="KW-1133">Transmembrane helix</keyword>
<feature type="transmembrane region" description="Helical" evidence="13">
    <location>
        <begin position="180"/>
        <end position="201"/>
    </location>
</feature>
<dbReference type="InterPro" id="IPR017927">
    <property type="entry name" value="FAD-bd_FR_type"/>
</dbReference>
<keyword evidence="10" id="KW-0408">Iron</keyword>
<comment type="cofactor">
    <cofactor evidence="1">
        <name>FAD</name>
        <dbReference type="ChEBI" id="CHEBI:57692"/>
    </cofactor>
</comment>
<dbReference type="SUPFAM" id="SSF52343">
    <property type="entry name" value="Ferredoxin reductase-like, C-terminal NADP-linked domain"/>
    <property type="match status" value="1"/>
</dbReference>
<dbReference type="EMBL" id="BMMX01000003">
    <property type="protein sequence ID" value="GGK81477.1"/>
    <property type="molecule type" value="Genomic_DNA"/>
</dbReference>
<dbReference type="GO" id="GO:0016020">
    <property type="term" value="C:membrane"/>
    <property type="evidence" value="ECO:0007669"/>
    <property type="project" value="UniProtKB-SubCell"/>
</dbReference>
<evidence type="ECO:0000259" key="14">
    <source>
        <dbReference type="PROSITE" id="PS51384"/>
    </source>
</evidence>
<dbReference type="RefSeq" id="WP_189078287.1">
    <property type="nucleotide sequence ID" value="NZ_BMMX01000003.1"/>
</dbReference>
<gene>
    <name evidence="15" type="ORF">GCM10012284_14390</name>
</gene>
<keyword evidence="12 13" id="KW-0472">Membrane</keyword>
<dbReference type="Pfam" id="PF01794">
    <property type="entry name" value="Ferric_reduct"/>
    <property type="match status" value="1"/>
</dbReference>
<dbReference type="Gene3D" id="2.40.30.10">
    <property type="entry name" value="Translation factors"/>
    <property type="match status" value="1"/>
</dbReference>
<keyword evidence="11" id="KW-0411">Iron-sulfur</keyword>
<dbReference type="GO" id="GO:0016491">
    <property type="term" value="F:oxidoreductase activity"/>
    <property type="evidence" value="ECO:0007669"/>
    <property type="project" value="UniProtKB-KW"/>
</dbReference>
<dbReference type="InterPro" id="IPR050415">
    <property type="entry name" value="MRET"/>
</dbReference>
<evidence type="ECO:0000256" key="12">
    <source>
        <dbReference type="ARBA" id="ARBA00023136"/>
    </source>
</evidence>
<dbReference type="Gene3D" id="3.40.50.80">
    <property type="entry name" value="Nucleotide-binding domain of ferredoxin-NADP reductase (FNR) module"/>
    <property type="match status" value="1"/>
</dbReference>
<dbReference type="PRINTS" id="PR00410">
    <property type="entry name" value="PHEHYDRXLASE"/>
</dbReference>
<evidence type="ECO:0000256" key="5">
    <source>
        <dbReference type="ARBA" id="ARBA00022714"/>
    </source>
</evidence>
<dbReference type="InterPro" id="IPR013130">
    <property type="entry name" value="Fe3_Rdtase_TM_dom"/>
</dbReference>
<evidence type="ECO:0000256" key="2">
    <source>
        <dbReference type="ARBA" id="ARBA00004141"/>
    </source>
</evidence>
<accession>A0A8J3BVN6</accession>
<evidence type="ECO:0000256" key="13">
    <source>
        <dbReference type="SAM" id="Phobius"/>
    </source>
</evidence>
<reference evidence="15" key="2">
    <citation type="submission" date="2020-09" db="EMBL/GenBank/DDBJ databases">
        <authorList>
            <person name="Sun Q."/>
            <person name="Zhou Y."/>
        </authorList>
    </citation>
    <scope>NUCLEOTIDE SEQUENCE</scope>
    <source>
        <strain evidence="15">CGMCC 4.7299</strain>
    </source>
</reference>
<dbReference type="Proteomes" id="UP000656042">
    <property type="component" value="Unassembled WGS sequence"/>
</dbReference>